<evidence type="ECO:0000313" key="2">
    <source>
        <dbReference type="Proteomes" id="UP000660454"/>
    </source>
</evidence>
<name>A0ABQ4GP72_9ACTN</name>
<evidence type="ECO:0000313" key="1">
    <source>
        <dbReference type="EMBL" id="GIH63207.1"/>
    </source>
</evidence>
<keyword evidence="2" id="KW-1185">Reference proteome</keyword>
<protein>
    <submittedName>
        <fullName evidence="1">Uncharacterized protein</fullName>
    </submittedName>
</protein>
<dbReference type="EMBL" id="BOOF01000023">
    <property type="protein sequence ID" value="GIH63207.1"/>
    <property type="molecule type" value="Genomic_DNA"/>
</dbReference>
<accession>A0ABQ4GP72</accession>
<proteinExistence type="predicted"/>
<dbReference type="RefSeq" id="WP_204049730.1">
    <property type="nucleotide sequence ID" value="NZ_BOOF01000023.1"/>
</dbReference>
<sequence length="140" mass="15948">MSRDVMISFNFAAPLDFETVIDRLALSGWTFLRDGAVWYMVDDFEWKDAPPGHMDAVMREMRMSYEAGEVVAISATIPGEEYSGNLMFHTDRKSVSFAPLLDYRLIPAAPQWVDLSWYIEKLVSSLHDFPMVGITTSDEL</sequence>
<comment type="caution">
    <text evidence="1">The sequence shown here is derived from an EMBL/GenBank/DDBJ whole genome shotgun (WGS) entry which is preliminary data.</text>
</comment>
<dbReference type="Proteomes" id="UP000660454">
    <property type="component" value="Unassembled WGS sequence"/>
</dbReference>
<gene>
    <name evidence="1" type="ORF">Msi02_40240</name>
</gene>
<organism evidence="1 2">
    <name type="scientific">Microbispora siamensis</name>
    <dbReference type="NCBI Taxonomy" id="564413"/>
    <lineage>
        <taxon>Bacteria</taxon>
        <taxon>Bacillati</taxon>
        <taxon>Actinomycetota</taxon>
        <taxon>Actinomycetes</taxon>
        <taxon>Streptosporangiales</taxon>
        <taxon>Streptosporangiaceae</taxon>
        <taxon>Microbispora</taxon>
    </lineage>
</organism>
<reference evidence="1 2" key="1">
    <citation type="submission" date="2021-01" db="EMBL/GenBank/DDBJ databases">
        <title>Whole genome shotgun sequence of Microbispora siamensis NBRC 104113.</title>
        <authorList>
            <person name="Komaki H."/>
            <person name="Tamura T."/>
        </authorList>
    </citation>
    <scope>NUCLEOTIDE SEQUENCE [LARGE SCALE GENOMIC DNA]</scope>
    <source>
        <strain evidence="1 2">NBRC 104113</strain>
    </source>
</reference>